<evidence type="ECO:0000313" key="3">
    <source>
        <dbReference type="RefSeq" id="XP_006817958.1"/>
    </source>
</evidence>
<dbReference type="GeneID" id="102802974"/>
<evidence type="ECO:0000313" key="2">
    <source>
        <dbReference type="Proteomes" id="UP000694865"/>
    </source>
</evidence>
<evidence type="ECO:0000256" key="1">
    <source>
        <dbReference type="PROSITE-ProRule" id="PRU00339"/>
    </source>
</evidence>
<sequence>MANGQLQGDEKSSFSAQEKDLIAEYDSRLFGFLNLNGDDGTEKRALIEKGIAFYEEQVKEKKDCEDVEARVYCHLGHLHLLLEDYAKSLSGYQKFFSKQEDHWKD</sequence>
<dbReference type="InterPro" id="IPR019734">
    <property type="entry name" value="TPR_rpt"/>
</dbReference>
<feature type="repeat" description="TPR" evidence="1">
    <location>
        <begin position="69"/>
        <end position="102"/>
    </location>
</feature>
<dbReference type="RefSeq" id="XP_006817958.1">
    <property type="nucleotide sequence ID" value="XM_006817895.1"/>
</dbReference>
<keyword evidence="1" id="KW-0802">TPR repeat</keyword>
<proteinExistence type="predicted"/>
<dbReference type="PROSITE" id="PS50005">
    <property type="entry name" value="TPR"/>
    <property type="match status" value="1"/>
</dbReference>
<accession>A0ABM0MD67</accession>
<organism evidence="2 3">
    <name type="scientific">Saccoglossus kowalevskii</name>
    <name type="common">Acorn worm</name>
    <dbReference type="NCBI Taxonomy" id="10224"/>
    <lineage>
        <taxon>Eukaryota</taxon>
        <taxon>Metazoa</taxon>
        <taxon>Hemichordata</taxon>
        <taxon>Enteropneusta</taxon>
        <taxon>Harrimaniidae</taxon>
        <taxon>Saccoglossus</taxon>
    </lineage>
</organism>
<protein>
    <submittedName>
        <fullName evidence="3">Lysine-specific demethylase 6A-like</fullName>
    </submittedName>
</protein>
<gene>
    <name evidence="3" type="primary">LOC102802974</name>
</gene>
<name>A0ABM0MD67_SACKO</name>
<reference evidence="3" key="1">
    <citation type="submission" date="2025-08" db="UniProtKB">
        <authorList>
            <consortium name="RefSeq"/>
        </authorList>
    </citation>
    <scope>IDENTIFICATION</scope>
    <source>
        <tissue evidence="3">Testes</tissue>
    </source>
</reference>
<keyword evidence="2" id="KW-1185">Reference proteome</keyword>
<dbReference type="Proteomes" id="UP000694865">
    <property type="component" value="Unplaced"/>
</dbReference>